<proteinExistence type="predicted"/>
<dbReference type="EMBL" id="AACI03002027">
    <property type="protein sequence ID" value="EJT41420.1"/>
    <property type="molecule type" value="Genomic_DNA"/>
</dbReference>
<reference evidence="2" key="2">
    <citation type="journal article" date="2011" name="G3 (Bethesda)">
        <title>The awesome power of yeast evolutionary genetics: New genome sequences and strain resources for the Saccharomyces sensu stricto genus.</title>
        <authorList>
            <person name="Scannell D.R."/>
            <person name="Zill O.A."/>
            <person name="Rokas A."/>
            <person name="Payen C."/>
            <person name="Dunham M.J."/>
            <person name="Eisen M.B."/>
            <person name="Rine J."/>
            <person name="Johnston M."/>
            <person name="Hittinger C.T."/>
        </authorList>
    </citation>
    <scope>GENOME REANNOTATION</scope>
    <source>
        <strain evidence="2">ATCC MYA-4449 / AS 2.2408 / CBS 8840 / NBRC 1802 / NCYC 2889</strain>
    </source>
</reference>
<gene>
    <name evidence="1" type="primary">YOR354C</name>
    <name evidence="1" type="ORF">SKUD_193005</name>
</gene>
<evidence type="ECO:0000313" key="2">
    <source>
        <dbReference type="Proteomes" id="UP000002753"/>
    </source>
</evidence>
<dbReference type="HOGENOM" id="CLU_398067_0_0_1"/>
<comment type="caution">
    <text evidence="1">The sequence shown here is derived from an EMBL/GenBank/DDBJ whole genome shotgun (WGS) entry which is preliminary data.</text>
</comment>
<dbReference type="Proteomes" id="UP000002753">
    <property type="component" value="Unassembled WGS sequence"/>
</dbReference>
<evidence type="ECO:0000313" key="1">
    <source>
        <dbReference type="EMBL" id="EJT41420.1"/>
    </source>
</evidence>
<organism evidence="1 2">
    <name type="scientific">Saccharomyces kudriavzevii (strain ATCC MYA-4449 / AS 2.2408 / CBS 8840 / NBRC 1802 / NCYC 2889)</name>
    <name type="common">Yeast</name>
    <dbReference type="NCBI Taxonomy" id="226230"/>
    <lineage>
        <taxon>Eukaryota</taxon>
        <taxon>Fungi</taxon>
        <taxon>Dikarya</taxon>
        <taxon>Ascomycota</taxon>
        <taxon>Saccharomycotina</taxon>
        <taxon>Saccharomycetes</taxon>
        <taxon>Saccharomycetales</taxon>
        <taxon>Saccharomycetaceae</taxon>
        <taxon>Saccharomyces</taxon>
    </lineage>
</organism>
<keyword evidence="2" id="KW-1185">Reference proteome</keyword>
<name>J4TSL0_SACK1</name>
<reference evidence="1 2" key="1">
    <citation type="journal article" date="2003" name="Science">
        <title>Finding functional features in Saccharomyces genomes by phylogenetic footprinting.</title>
        <authorList>
            <person name="Cliften P.F."/>
            <person name="Sudarsanam P."/>
            <person name="Desikan A."/>
            <person name="Fulton L."/>
            <person name="Fulton B."/>
            <person name="Majors J."/>
            <person name="Waterston R."/>
            <person name="Cohen B.A."/>
            <person name="Johnston M."/>
        </authorList>
    </citation>
    <scope>NUCLEOTIDE SEQUENCE [LARGE SCALE GENOMIC DNA]</scope>
    <source>
        <strain evidence="2">ATCC MYA-4449 / AS 2.2408 / CBS 8840 / NBRC 1802 / NCYC 2889</strain>
    </source>
</reference>
<accession>J4TSL0</accession>
<sequence length="715" mass="82329">MALTQSDIRALHWDAMFSRNALRTFDHSSVVISRRCISFSASVFQQNSVQLDEIKDEHLENKEKHVSPFERVQNVAADLKSELKAPGSDINEVFNDFKDKVESLKQSLRNPSPMERSHLLANFSSDLLQELSHKNKDMKIDPYQVLNTLCQYKLARSQHFTIVLRYLLSNQSPQDVIALWVRYLETISENPMILLQNSSPHAHTQNIAITTIAYLLLPENTVNIKILHKILQIDEKMGQILPFNMIKRMLNIEYSSLEGRDVVMKNLNGLYYQYTVQDTGHFLNQIENAPRWIDLRDLYGQYDKLEGEKNIEVIAMFMDKFIDLQRPDQAVSIYNQYSTIFPHNLPLKDRLLNAVAHLRANSSKEKLDRILAVWNSVIKPEGDIKNTSYASLVKALCSSGNFNHLKAFWEEELPENFKKDPIVKEAFLLALCQTSPLTYDQIKGELGETVRTKKLLNKVLLFMLSDEKVNEEQFNTFYHKHYPADGTSSPTLETLSIKMYANYKYQAEDVRPEFRLLQSVSVNPKDYEKVEKITKAFTSICPTIEPIHQLYKQLGTSLNARNYADFISAEFSKPSGTVAEAESLFEGFLAYQKTRKRNVDNTPLNALLLGLCDKLYKSKQGEYIFSIEKYYNLAKDSRIRVSNLAISKILFNLATFARNSKELEETEVGFINQFLQDVGSNGSFRPNFKDIQILKECDGITVPETLLEEVYHKKK</sequence>
<protein>
    <submittedName>
        <fullName evidence="1">MSC6-like protein</fullName>
    </submittedName>
</protein>
<dbReference type="AlphaFoldDB" id="J4TSL0"/>